<feature type="compositionally biased region" description="Gly residues" evidence="1">
    <location>
        <begin position="105"/>
        <end position="117"/>
    </location>
</feature>
<protein>
    <recommendedName>
        <fullName evidence="4">Secreted protein</fullName>
    </recommendedName>
</protein>
<comment type="caution">
    <text evidence="2">The sequence shown here is derived from an EMBL/GenBank/DDBJ whole genome shotgun (WGS) entry which is preliminary data.</text>
</comment>
<feature type="compositionally biased region" description="Acidic residues" evidence="1">
    <location>
        <begin position="94"/>
        <end position="104"/>
    </location>
</feature>
<evidence type="ECO:0008006" key="4">
    <source>
        <dbReference type="Google" id="ProtNLM"/>
    </source>
</evidence>
<accession>A0ABD3JLM5</accession>
<organism evidence="2 3">
    <name type="scientific">Eucalyptus globulus</name>
    <name type="common">Tasmanian blue gum</name>
    <dbReference type="NCBI Taxonomy" id="34317"/>
    <lineage>
        <taxon>Eukaryota</taxon>
        <taxon>Viridiplantae</taxon>
        <taxon>Streptophyta</taxon>
        <taxon>Embryophyta</taxon>
        <taxon>Tracheophyta</taxon>
        <taxon>Spermatophyta</taxon>
        <taxon>Magnoliopsida</taxon>
        <taxon>eudicotyledons</taxon>
        <taxon>Gunneridae</taxon>
        <taxon>Pentapetalae</taxon>
        <taxon>rosids</taxon>
        <taxon>malvids</taxon>
        <taxon>Myrtales</taxon>
        <taxon>Myrtaceae</taxon>
        <taxon>Myrtoideae</taxon>
        <taxon>Eucalypteae</taxon>
        <taxon>Eucalyptus</taxon>
    </lineage>
</organism>
<reference evidence="2 3" key="1">
    <citation type="submission" date="2024-11" db="EMBL/GenBank/DDBJ databases">
        <title>Chromosome-level genome assembly of Eucalyptus globulus Labill. provides insights into its genome evolution.</title>
        <authorList>
            <person name="Li X."/>
        </authorList>
    </citation>
    <scope>NUCLEOTIDE SEQUENCE [LARGE SCALE GENOMIC DNA]</scope>
    <source>
        <strain evidence="2">CL2024</strain>
        <tissue evidence="2">Fresh tender leaves</tissue>
    </source>
</reference>
<dbReference type="Proteomes" id="UP001634007">
    <property type="component" value="Unassembled WGS sequence"/>
</dbReference>
<evidence type="ECO:0000313" key="3">
    <source>
        <dbReference type="Proteomes" id="UP001634007"/>
    </source>
</evidence>
<sequence length="117" mass="11711">MFFGTLSSIASGGSLPFGMAQPTVNSGLSPFALSSPSPLFDLLGSSTASLFGALRLLPVRASFILVCDACACALSMVKACLELGRASVDEIAVEGDEVVEDGSDSGDGSGQEEGGMG</sequence>
<feature type="region of interest" description="Disordered" evidence="1">
    <location>
        <begin position="94"/>
        <end position="117"/>
    </location>
</feature>
<keyword evidence="3" id="KW-1185">Reference proteome</keyword>
<proteinExistence type="predicted"/>
<evidence type="ECO:0000313" key="2">
    <source>
        <dbReference type="EMBL" id="KAL3728323.1"/>
    </source>
</evidence>
<name>A0ABD3JLM5_EUCGL</name>
<gene>
    <name evidence="2" type="ORF">ACJRO7_032989</name>
</gene>
<evidence type="ECO:0000256" key="1">
    <source>
        <dbReference type="SAM" id="MobiDB-lite"/>
    </source>
</evidence>
<dbReference type="AlphaFoldDB" id="A0ABD3JLM5"/>
<dbReference type="EMBL" id="JBJKBG010000008">
    <property type="protein sequence ID" value="KAL3728323.1"/>
    <property type="molecule type" value="Genomic_DNA"/>
</dbReference>